<dbReference type="Pfam" id="PF13689">
    <property type="entry name" value="DUF4154"/>
    <property type="match status" value="1"/>
</dbReference>
<keyword evidence="3" id="KW-1185">Reference proteome</keyword>
<dbReference type="EMBL" id="AP025730">
    <property type="protein sequence ID" value="BDI05950.1"/>
    <property type="molecule type" value="Genomic_DNA"/>
</dbReference>
<proteinExistence type="predicted"/>
<evidence type="ECO:0008006" key="4">
    <source>
        <dbReference type="Google" id="ProtNLM"/>
    </source>
</evidence>
<evidence type="ECO:0000313" key="3">
    <source>
        <dbReference type="Proteomes" id="UP001057498"/>
    </source>
</evidence>
<dbReference type="InterPro" id="IPR025293">
    <property type="entry name" value="YfiR/HmsC-like"/>
</dbReference>
<feature type="chain" id="PRO_5046806385" description="YfiR family protein" evidence="1">
    <location>
        <begin position="38"/>
        <end position="184"/>
    </location>
</feature>
<gene>
    <name evidence="2" type="ORF">CATMQ487_29200</name>
</gene>
<sequence>MSSGLRHPHPCAPRRGLALLLAALAALCLAQSASAQAGSEAALKLRLVLALSRFVQWPAPFAADQPLALCVATRRGEVDPVFAAADGQSVGARRVRLLKAGGSEACDLLYLPSGADQAAALLRAQAQRPVLTVSDADGFLTRGGMVELVLVNDALRFDVNQTALRSARLGLSSQALRLARHVQD</sequence>
<dbReference type="RefSeq" id="WP_251969278.1">
    <property type="nucleotide sequence ID" value="NZ_AP025730.1"/>
</dbReference>
<name>A0ABN6PQ08_9BURK</name>
<evidence type="ECO:0000256" key="1">
    <source>
        <dbReference type="SAM" id="SignalP"/>
    </source>
</evidence>
<dbReference type="Proteomes" id="UP001057498">
    <property type="component" value="Chromosome"/>
</dbReference>
<evidence type="ECO:0000313" key="2">
    <source>
        <dbReference type="EMBL" id="BDI05950.1"/>
    </source>
</evidence>
<keyword evidence="1" id="KW-0732">Signal</keyword>
<accession>A0ABN6PQ08</accession>
<reference evidence="2" key="1">
    <citation type="submission" date="2022-04" db="EMBL/GenBank/DDBJ databases">
        <title>Whole genome sequence of Sphaerotilus sp. FB-5.</title>
        <authorList>
            <person name="Takeda M."/>
            <person name="Narihara S."/>
            <person name="Akimoto M."/>
            <person name="Akimoto R."/>
            <person name="Nishiyashiki S."/>
            <person name="Murakami T."/>
        </authorList>
    </citation>
    <scope>NUCLEOTIDE SEQUENCE</scope>
    <source>
        <strain evidence="2">FB-5</strain>
    </source>
</reference>
<feature type="signal peptide" evidence="1">
    <location>
        <begin position="1"/>
        <end position="37"/>
    </location>
</feature>
<organism evidence="2 3">
    <name type="scientific">Sphaerotilus microaerophilus</name>
    <dbReference type="NCBI Taxonomy" id="2914710"/>
    <lineage>
        <taxon>Bacteria</taxon>
        <taxon>Pseudomonadati</taxon>
        <taxon>Pseudomonadota</taxon>
        <taxon>Betaproteobacteria</taxon>
        <taxon>Burkholderiales</taxon>
        <taxon>Sphaerotilaceae</taxon>
        <taxon>Sphaerotilus</taxon>
    </lineage>
</organism>
<protein>
    <recommendedName>
        <fullName evidence="4">YfiR family protein</fullName>
    </recommendedName>
</protein>